<dbReference type="SUPFAM" id="SSF57850">
    <property type="entry name" value="RING/U-box"/>
    <property type="match status" value="1"/>
</dbReference>
<dbReference type="EMBL" id="NEDP02002992">
    <property type="protein sequence ID" value="OWF49692.1"/>
    <property type="molecule type" value="Genomic_DNA"/>
</dbReference>
<feature type="domain" description="RING-type" evidence="6">
    <location>
        <begin position="519"/>
        <end position="553"/>
    </location>
</feature>
<keyword evidence="4" id="KW-0472">Membrane</keyword>
<protein>
    <submittedName>
        <fullName evidence="7">Baculoviral IAP repeat-containing protein 3</fullName>
    </submittedName>
</protein>
<evidence type="ECO:0000256" key="3">
    <source>
        <dbReference type="PROSITE-ProRule" id="PRU00175"/>
    </source>
</evidence>
<comment type="caution">
    <text evidence="7">The sequence shown here is derived from an EMBL/GenBank/DDBJ whole genome shotgun (WGS) entry which is preliminary data.</text>
</comment>
<evidence type="ECO:0000259" key="6">
    <source>
        <dbReference type="PROSITE" id="PS50089"/>
    </source>
</evidence>
<dbReference type="InterPro" id="IPR001841">
    <property type="entry name" value="Znf_RING"/>
</dbReference>
<dbReference type="Pfam" id="PF13920">
    <property type="entry name" value="zf-C3HC4_3"/>
    <property type="match status" value="1"/>
</dbReference>
<evidence type="ECO:0000256" key="1">
    <source>
        <dbReference type="ARBA" id="ARBA00022771"/>
    </source>
</evidence>
<keyword evidence="1 3" id="KW-0479">Metal-binding</keyword>
<feature type="transmembrane region" description="Helical" evidence="4">
    <location>
        <begin position="146"/>
        <end position="169"/>
    </location>
</feature>
<keyword evidence="1 3" id="KW-0863">Zinc-finger</keyword>
<dbReference type="InterPro" id="IPR013083">
    <property type="entry name" value="Znf_RING/FYVE/PHD"/>
</dbReference>
<keyword evidence="4" id="KW-0812">Transmembrane</keyword>
<dbReference type="Gene3D" id="1.20.140.150">
    <property type="match status" value="2"/>
</dbReference>
<keyword evidence="8" id="KW-1185">Reference proteome</keyword>
<feature type="transmembrane region" description="Helical" evidence="4">
    <location>
        <begin position="346"/>
        <end position="366"/>
    </location>
</feature>
<dbReference type="OrthoDB" id="1711136at2759"/>
<feature type="transmembrane region" description="Helical" evidence="4">
    <location>
        <begin position="82"/>
        <end position="105"/>
    </location>
</feature>
<dbReference type="PROSITE" id="PS50089">
    <property type="entry name" value="ZF_RING_2"/>
    <property type="match status" value="1"/>
</dbReference>
<dbReference type="InterPro" id="IPR051728">
    <property type="entry name" value="RING-FYVE_E3_ubiquitin-ligase"/>
</dbReference>
<sequence>MSVLSYVRSNLFTLGLLLLIAGFSTPSWQGYTVHSSDNDTYTGHHGLWHKYLSNDSVSCKGDFGSDTEDSGFRDDLHKVRDFLAMSIAFSVILLAIHLCCLHLCLSEEDINDDDEGCAKCALLGVQSPTVCAKCALLGVQSPTVCAMFIVRLAVTLTIFGLVLSAILIYEQKIYSGTRNIQEETQYKSGSFIVIVVSIVMFGLSTLVCGKELLDLKKTFILPILFGLIYFTRKLFDAVEEDRRRYIILWSLHLVVLTLFSVGLFSCSWFTVTSTGDNNVTVTMGMWFQCREQYTLMCCSSINNFYTETPGWFFTCRDITMVAYVLYLLAVIFSSTLVFVPTFRVPLLITHICSGVTLVVSCVHYGMNVTKEVDGHSRFGSAFIISVVVSASFIFFIIEFPISTACLQDPSHSSITEPLLGRSYRNEEDYMTSGDTWREKFFSWKERLTLFLIHRRSRMGAQIPVNEETDETEDDYMPSGDTWREKLFSWKERLTLFLKHRRSRMGAQIPVNEETDETVCKICMENPVDTKLIPCGHTCCKTCVHSLQSCHVCRRSVETTYLVIQG</sequence>
<dbReference type="Gene3D" id="3.30.40.10">
    <property type="entry name" value="Zinc/RING finger domain, C3HC4 (zinc finger)"/>
    <property type="match status" value="1"/>
</dbReference>
<evidence type="ECO:0000313" key="7">
    <source>
        <dbReference type="EMBL" id="OWF49692.1"/>
    </source>
</evidence>
<feature type="transmembrane region" description="Helical" evidence="4">
    <location>
        <begin position="320"/>
        <end position="339"/>
    </location>
</feature>
<evidence type="ECO:0000256" key="4">
    <source>
        <dbReference type="SAM" id="Phobius"/>
    </source>
</evidence>
<reference evidence="7 8" key="1">
    <citation type="journal article" date="2017" name="Nat. Ecol. Evol.">
        <title>Scallop genome provides insights into evolution of bilaterian karyotype and development.</title>
        <authorList>
            <person name="Wang S."/>
            <person name="Zhang J."/>
            <person name="Jiao W."/>
            <person name="Li J."/>
            <person name="Xun X."/>
            <person name="Sun Y."/>
            <person name="Guo X."/>
            <person name="Huan P."/>
            <person name="Dong B."/>
            <person name="Zhang L."/>
            <person name="Hu X."/>
            <person name="Sun X."/>
            <person name="Wang J."/>
            <person name="Zhao C."/>
            <person name="Wang Y."/>
            <person name="Wang D."/>
            <person name="Huang X."/>
            <person name="Wang R."/>
            <person name="Lv J."/>
            <person name="Li Y."/>
            <person name="Zhang Z."/>
            <person name="Liu B."/>
            <person name="Lu W."/>
            <person name="Hui Y."/>
            <person name="Liang J."/>
            <person name="Zhou Z."/>
            <person name="Hou R."/>
            <person name="Li X."/>
            <person name="Liu Y."/>
            <person name="Li H."/>
            <person name="Ning X."/>
            <person name="Lin Y."/>
            <person name="Zhao L."/>
            <person name="Xing Q."/>
            <person name="Dou J."/>
            <person name="Li Y."/>
            <person name="Mao J."/>
            <person name="Guo H."/>
            <person name="Dou H."/>
            <person name="Li T."/>
            <person name="Mu C."/>
            <person name="Jiang W."/>
            <person name="Fu Q."/>
            <person name="Fu X."/>
            <person name="Miao Y."/>
            <person name="Liu J."/>
            <person name="Yu Q."/>
            <person name="Li R."/>
            <person name="Liao H."/>
            <person name="Li X."/>
            <person name="Kong Y."/>
            <person name="Jiang Z."/>
            <person name="Chourrout D."/>
            <person name="Li R."/>
            <person name="Bao Z."/>
        </authorList>
    </citation>
    <scope>NUCLEOTIDE SEQUENCE [LARGE SCALE GENOMIC DNA]</scope>
    <source>
        <strain evidence="7 8">PY_sf001</strain>
    </source>
</reference>
<dbReference type="SMART" id="SM00184">
    <property type="entry name" value="RING"/>
    <property type="match status" value="1"/>
</dbReference>
<gene>
    <name evidence="7" type="ORF">KP79_PYT03986</name>
</gene>
<accession>A0A210QLT8</accession>
<feature type="transmembrane region" description="Helical" evidence="4">
    <location>
        <begin position="189"/>
        <end position="207"/>
    </location>
</feature>
<feature type="signal peptide" evidence="5">
    <location>
        <begin position="1"/>
        <end position="29"/>
    </location>
</feature>
<feature type="transmembrane region" description="Helical" evidence="4">
    <location>
        <begin position="378"/>
        <end position="397"/>
    </location>
</feature>
<organism evidence="7 8">
    <name type="scientific">Mizuhopecten yessoensis</name>
    <name type="common">Japanese scallop</name>
    <name type="synonym">Patinopecten yessoensis</name>
    <dbReference type="NCBI Taxonomy" id="6573"/>
    <lineage>
        <taxon>Eukaryota</taxon>
        <taxon>Metazoa</taxon>
        <taxon>Spiralia</taxon>
        <taxon>Lophotrochozoa</taxon>
        <taxon>Mollusca</taxon>
        <taxon>Bivalvia</taxon>
        <taxon>Autobranchia</taxon>
        <taxon>Pteriomorphia</taxon>
        <taxon>Pectinida</taxon>
        <taxon>Pectinoidea</taxon>
        <taxon>Pectinidae</taxon>
        <taxon>Mizuhopecten</taxon>
    </lineage>
</organism>
<evidence type="ECO:0000313" key="8">
    <source>
        <dbReference type="Proteomes" id="UP000242188"/>
    </source>
</evidence>
<feature type="chain" id="PRO_5013369846" evidence="5">
    <location>
        <begin position="30"/>
        <end position="565"/>
    </location>
</feature>
<keyword evidence="5" id="KW-0732">Signal</keyword>
<evidence type="ECO:0000256" key="2">
    <source>
        <dbReference type="ARBA" id="ARBA00022833"/>
    </source>
</evidence>
<dbReference type="PANTHER" id="PTHR14879:SF5">
    <property type="entry name" value="RING-TYPE DOMAIN-CONTAINING PROTEIN"/>
    <property type="match status" value="1"/>
</dbReference>
<feature type="transmembrane region" description="Helical" evidence="4">
    <location>
        <begin position="219"/>
        <end position="235"/>
    </location>
</feature>
<dbReference type="STRING" id="6573.A0A210QLT8"/>
<dbReference type="PANTHER" id="PTHR14879">
    <property type="entry name" value="CASPASE REGULATOR, RING FINGER DOMAIN-CONTAINING"/>
    <property type="match status" value="1"/>
</dbReference>
<evidence type="ECO:0000256" key="5">
    <source>
        <dbReference type="SAM" id="SignalP"/>
    </source>
</evidence>
<proteinExistence type="predicted"/>
<keyword evidence="4" id="KW-1133">Transmembrane helix</keyword>
<name>A0A210QLT8_MIZYE</name>
<keyword evidence="2" id="KW-0862">Zinc</keyword>
<feature type="transmembrane region" description="Helical" evidence="4">
    <location>
        <begin position="247"/>
        <end position="271"/>
    </location>
</feature>
<dbReference type="AlphaFoldDB" id="A0A210QLT8"/>
<dbReference type="GO" id="GO:0008270">
    <property type="term" value="F:zinc ion binding"/>
    <property type="evidence" value="ECO:0007669"/>
    <property type="project" value="UniProtKB-KW"/>
</dbReference>
<dbReference type="Proteomes" id="UP000242188">
    <property type="component" value="Unassembled WGS sequence"/>
</dbReference>